<keyword evidence="2" id="KW-1185">Reference proteome</keyword>
<dbReference type="OrthoDB" id="1367358at2"/>
<dbReference type="Proteomes" id="UP000289238">
    <property type="component" value="Unassembled WGS sequence"/>
</dbReference>
<protein>
    <submittedName>
        <fullName evidence="1">Uncharacterized protein</fullName>
    </submittedName>
</protein>
<gene>
    <name evidence="1" type="ORF">DSM00_2986</name>
</gene>
<dbReference type="RefSeq" id="WP_128758733.1">
    <property type="nucleotide sequence ID" value="NZ_QOVM01000008.1"/>
</dbReference>
<comment type="caution">
    <text evidence="1">The sequence shown here is derived from an EMBL/GenBank/DDBJ whole genome shotgun (WGS) entry which is preliminary data.</text>
</comment>
<evidence type="ECO:0000313" key="1">
    <source>
        <dbReference type="EMBL" id="RXG20437.1"/>
    </source>
</evidence>
<dbReference type="AlphaFoldDB" id="A0A4Q0P1W1"/>
<accession>A0A4Q0P1W1</accession>
<dbReference type="EMBL" id="QOVM01000008">
    <property type="protein sequence ID" value="RXG20437.1"/>
    <property type="molecule type" value="Genomic_DNA"/>
</dbReference>
<sequence>MAIRLGNSCSNCENLLATNQCKIHGVQVNANYTCDSFTMMQALKNDPNCTTCTRFHGPTCANPLKAAPEMLCSHWAPQSGAA</sequence>
<evidence type="ECO:0000313" key="2">
    <source>
        <dbReference type="Proteomes" id="UP000289238"/>
    </source>
</evidence>
<name>A0A4Q0P1W1_9FLAO</name>
<proteinExistence type="predicted"/>
<organism evidence="1 2">
    <name type="scientific">Leeuwenhoekiella aequorea</name>
    <dbReference type="NCBI Taxonomy" id="283736"/>
    <lineage>
        <taxon>Bacteria</taxon>
        <taxon>Pseudomonadati</taxon>
        <taxon>Bacteroidota</taxon>
        <taxon>Flavobacteriia</taxon>
        <taxon>Flavobacteriales</taxon>
        <taxon>Flavobacteriaceae</taxon>
        <taxon>Leeuwenhoekiella</taxon>
    </lineage>
</organism>
<reference evidence="1 2" key="1">
    <citation type="submission" date="2018-07" db="EMBL/GenBank/DDBJ databases">
        <title>Leeuwenhoekiella genomics.</title>
        <authorList>
            <person name="Tahon G."/>
            <person name="Willems A."/>
        </authorList>
    </citation>
    <scope>NUCLEOTIDE SEQUENCE [LARGE SCALE GENOMIC DNA]</scope>
    <source>
        <strain evidence="1 2">LMG 22550</strain>
    </source>
</reference>